<name>A0ABQ5EXG3_9ASTR</name>
<keyword evidence="2" id="KW-1185">Reference proteome</keyword>
<evidence type="ECO:0000313" key="2">
    <source>
        <dbReference type="Proteomes" id="UP001151760"/>
    </source>
</evidence>
<reference evidence="1" key="2">
    <citation type="submission" date="2022-01" db="EMBL/GenBank/DDBJ databases">
        <authorList>
            <person name="Yamashiro T."/>
            <person name="Shiraishi A."/>
            <person name="Satake H."/>
            <person name="Nakayama K."/>
        </authorList>
    </citation>
    <scope>NUCLEOTIDE SEQUENCE</scope>
</reference>
<protein>
    <submittedName>
        <fullName evidence="1">Uncharacterized protein</fullName>
    </submittedName>
</protein>
<dbReference type="EMBL" id="BQNB010016782">
    <property type="protein sequence ID" value="GJT55721.1"/>
    <property type="molecule type" value="Genomic_DNA"/>
</dbReference>
<accession>A0ABQ5EXG3</accession>
<sequence>MTTITRVARETFQGNEFAPHWLPQSSGNLNGWLVEDEDEVERNEVDADLESTASSKPVWEKTTKDDRDCASYHCPWCSK</sequence>
<evidence type="ECO:0000313" key="1">
    <source>
        <dbReference type="EMBL" id="GJT55721.1"/>
    </source>
</evidence>
<organism evidence="1 2">
    <name type="scientific">Tanacetum coccineum</name>
    <dbReference type="NCBI Taxonomy" id="301880"/>
    <lineage>
        <taxon>Eukaryota</taxon>
        <taxon>Viridiplantae</taxon>
        <taxon>Streptophyta</taxon>
        <taxon>Embryophyta</taxon>
        <taxon>Tracheophyta</taxon>
        <taxon>Spermatophyta</taxon>
        <taxon>Magnoliopsida</taxon>
        <taxon>eudicotyledons</taxon>
        <taxon>Gunneridae</taxon>
        <taxon>Pentapetalae</taxon>
        <taxon>asterids</taxon>
        <taxon>campanulids</taxon>
        <taxon>Asterales</taxon>
        <taxon>Asteraceae</taxon>
        <taxon>Asteroideae</taxon>
        <taxon>Anthemideae</taxon>
        <taxon>Anthemidinae</taxon>
        <taxon>Tanacetum</taxon>
    </lineage>
</organism>
<gene>
    <name evidence="1" type="ORF">Tco_0990775</name>
</gene>
<proteinExistence type="predicted"/>
<comment type="caution">
    <text evidence="1">The sequence shown here is derived from an EMBL/GenBank/DDBJ whole genome shotgun (WGS) entry which is preliminary data.</text>
</comment>
<reference evidence="1" key="1">
    <citation type="journal article" date="2022" name="Int. J. Mol. Sci.">
        <title>Draft Genome of Tanacetum Coccineum: Genomic Comparison of Closely Related Tanacetum-Family Plants.</title>
        <authorList>
            <person name="Yamashiro T."/>
            <person name="Shiraishi A."/>
            <person name="Nakayama K."/>
            <person name="Satake H."/>
        </authorList>
    </citation>
    <scope>NUCLEOTIDE SEQUENCE</scope>
</reference>
<dbReference type="Proteomes" id="UP001151760">
    <property type="component" value="Unassembled WGS sequence"/>
</dbReference>